<feature type="chain" id="PRO_5037664868" description="Cytochrome b561 domain-containing protein" evidence="3">
    <location>
        <begin position="24"/>
        <end position="160"/>
    </location>
</feature>
<evidence type="ECO:0000256" key="3">
    <source>
        <dbReference type="SAM" id="SignalP"/>
    </source>
</evidence>
<dbReference type="EMBL" id="JADBEM010000001">
    <property type="protein sequence ID" value="MBE1603311.1"/>
    <property type="molecule type" value="Genomic_DNA"/>
</dbReference>
<proteinExistence type="predicted"/>
<feature type="signal peptide" evidence="3">
    <location>
        <begin position="1"/>
        <end position="23"/>
    </location>
</feature>
<feature type="transmembrane region" description="Helical" evidence="2">
    <location>
        <begin position="104"/>
        <end position="124"/>
    </location>
</feature>
<keyword evidence="3" id="KW-0732">Signal</keyword>
<organism evidence="4 5">
    <name type="scientific">Actinopolymorpha pittospori</name>
    <dbReference type="NCBI Taxonomy" id="648752"/>
    <lineage>
        <taxon>Bacteria</taxon>
        <taxon>Bacillati</taxon>
        <taxon>Actinomycetota</taxon>
        <taxon>Actinomycetes</taxon>
        <taxon>Propionibacteriales</taxon>
        <taxon>Actinopolymorphaceae</taxon>
        <taxon>Actinopolymorpha</taxon>
    </lineage>
</organism>
<feature type="region of interest" description="Disordered" evidence="1">
    <location>
        <begin position="141"/>
        <end position="160"/>
    </location>
</feature>
<feature type="transmembrane region" description="Helical" evidence="2">
    <location>
        <begin position="68"/>
        <end position="92"/>
    </location>
</feature>
<dbReference type="InterPro" id="IPR046192">
    <property type="entry name" value="DUF6220"/>
</dbReference>
<sequence length="160" mass="16426">MRKAFVGLATLLMLTVVAQFFFAASGAFDTAPNDESFQTHRTLGYGIVLFAVLTILVAALARMPGRLIGMVGLVAGLVVVQGVIGAIAKAFGDTGDSTTTAGQLIFGLHAVNGLVILAVVGRIVRRARELSRPPALTWRASTGDDARASGSAAGSAQPTS</sequence>
<evidence type="ECO:0008006" key="6">
    <source>
        <dbReference type="Google" id="ProtNLM"/>
    </source>
</evidence>
<evidence type="ECO:0000313" key="5">
    <source>
        <dbReference type="Proteomes" id="UP000638648"/>
    </source>
</evidence>
<keyword evidence="2" id="KW-1133">Transmembrane helix</keyword>
<protein>
    <recommendedName>
        <fullName evidence="6">Cytochrome b561 domain-containing protein</fullName>
    </recommendedName>
</protein>
<evidence type="ECO:0000256" key="2">
    <source>
        <dbReference type="SAM" id="Phobius"/>
    </source>
</evidence>
<evidence type="ECO:0000313" key="4">
    <source>
        <dbReference type="EMBL" id="MBE1603311.1"/>
    </source>
</evidence>
<dbReference type="RefSeq" id="WP_192748176.1">
    <property type="nucleotide sequence ID" value="NZ_BAABJL010000055.1"/>
</dbReference>
<keyword evidence="2" id="KW-0472">Membrane</keyword>
<dbReference type="AlphaFoldDB" id="A0A927MN55"/>
<dbReference type="Pfam" id="PF19728">
    <property type="entry name" value="DUF6220"/>
    <property type="match status" value="1"/>
</dbReference>
<dbReference type="Proteomes" id="UP000638648">
    <property type="component" value="Unassembled WGS sequence"/>
</dbReference>
<gene>
    <name evidence="4" type="ORF">HEB94_000159</name>
</gene>
<name>A0A927MN55_9ACTN</name>
<feature type="compositionally biased region" description="Low complexity" evidence="1">
    <location>
        <begin position="148"/>
        <end position="160"/>
    </location>
</feature>
<feature type="transmembrane region" description="Helical" evidence="2">
    <location>
        <begin position="43"/>
        <end position="61"/>
    </location>
</feature>
<reference evidence="4" key="1">
    <citation type="submission" date="2020-10" db="EMBL/GenBank/DDBJ databases">
        <title>Sequencing the genomes of 1000 actinobacteria strains.</title>
        <authorList>
            <person name="Klenk H.-P."/>
        </authorList>
    </citation>
    <scope>NUCLEOTIDE SEQUENCE</scope>
    <source>
        <strain evidence="4">DSM 45354</strain>
    </source>
</reference>
<accession>A0A927MN55</accession>
<keyword evidence="5" id="KW-1185">Reference proteome</keyword>
<comment type="caution">
    <text evidence="4">The sequence shown here is derived from an EMBL/GenBank/DDBJ whole genome shotgun (WGS) entry which is preliminary data.</text>
</comment>
<evidence type="ECO:0000256" key="1">
    <source>
        <dbReference type="SAM" id="MobiDB-lite"/>
    </source>
</evidence>
<keyword evidence="2" id="KW-0812">Transmembrane</keyword>